<evidence type="ECO:0000256" key="2">
    <source>
        <dbReference type="ARBA" id="ARBA00022723"/>
    </source>
</evidence>
<dbReference type="InterPro" id="IPR034660">
    <property type="entry name" value="DinB/YfiT-like"/>
</dbReference>
<evidence type="ECO:0000313" key="4">
    <source>
        <dbReference type="Proteomes" id="UP001228044"/>
    </source>
</evidence>
<dbReference type="Gene3D" id="1.20.120.450">
    <property type="entry name" value="dinb family like domain"/>
    <property type="match status" value="1"/>
</dbReference>
<dbReference type="PANTHER" id="PTHR37302">
    <property type="entry name" value="SLR1116 PROTEIN"/>
    <property type="match status" value="1"/>
</dbReference>
<dbReference type="SUPFAM" id="SSF109854">
    <property type="entry name" value="DinB/YfiT-like putative metalloenzymes"/>
    <property type="match status" value="1"/>
</dbReference>
<reference evidence="3 4" key="1">
    <citation type="submission" date="2023-06" db="EMBL/GenBank/DDBJ databases">
        <title>Pelomonas sp. PFR6 16S ribosomal RNA gene Genome sequencing and assembly.</title>
        <authorList>
            <person name="Woo H."/>
        </authorList>
    </citation>
    <scope>NUCLEOTIDE SEQUENCE [LARGE SCALE GENOMIC DNA]</scope>
    <source>
        <strain evidence="3 4">PFR6</strain>
    </source>
</reference>
<organism evidence="3 4">
    <name type="scientific">Roseateles violae</name>
    <dbReference type="NCBI Taxonomy" id="3058042"/>
    <lineage>
        <taxon>Bacteria</taxon>
        <taxon>Pseudomonadati</taxon>
        <taxon>Pseudomonadota</taxon>
        <taxon>Betaproteobacteria</taxon>
        <taxon>Burkholderiales</taxon>
        <taxon>Sphaerotilaceae</taxon>
        <taxon>Roseateles</taxon>
    </lineage>
</organism>
<proteinExistence type="inferred from homology"/>
<accession>A0ABT8DM60</accession>
<dbReference type="InterPro" id="IPR007837">
    <property type="entry name" value="DinB"/>
</dbReference>
<dbReference type="RefSeq" id="WP_290357797.1">
    <property type="nucleotide sequence ID" value="NZ_JAUHHC010000001.1"/>
</dbReference>
<dbReference type="EMBL" id="JAUHHC010000001">
    <property type="protein sequence ID" value="MDN3919496.1"/>
    <property type="molecule type" value="Genomic_DNA"/>
</dbReference>
<comment type="similarity">
    <text evidence="1">Belongs to the DinB family.</text>
</comment>
<evidence type="ECO:0000313" key="3">
    <source>
        <dbReference type="EMBL" id="MDN3919496.1"/>
    </source>
</evidence>
<keyword evidence="2" id="KW-0479">Metal-binding</keyword>
<keyword evidence="4" id="KW-1185">Reference proteome</keyword>
<comment type="caution">
    <text evidence="3">The sequence shown here is derived from an EMBL/GenBank/DDBJ whole genome shotgun (WGS) entry which is preliminary data.</text>
</comment>
<dbReference type="Pfam" id="PF05163">
    <property type="entry name" value="DinB"/>
    <property type="match status" value="1"/>
</dbReference>
<name>A0ABT8DM60_9BURK</name>
<evidence type="ECO:0000256" key="1">
    <source>
        <dbReference type="ARBA" id="ARBA00008635"/>
    </source>
</evidence>
<protein>
    <submittedName>
        <fullName evidence="3">DinB family protein</fullName>
    </submittedName>
</protein>
<gene>
    <name evidence="3" type="ORF">QWJ38_04290</name>
</gene>
<dbReference type="Proteomes" id="UP001228044">
    <property type="component" value="Unassembled WGS sequence"/>
</dbReference>
<dbReference type="PANTHER" id="PTHR37302:SF3">
    <property type="entry name" value="DAMAGE-INDUCIBLE PROTEIN DINB"/>
    <property type="match status" value="1"/>
</dbReference>
<sequence length="203" mass="22141">MPALAHHLLTQAYNNAWANHRLLGACAQLSAADFGAPRVGFFPSLRATLNHILTVDCFYLGALERELRGEAPDPQAYEDCFAVDQPFQDCAGLAAAQREADRRLLAYCAAQRSDAELQRPVTVLRPGGRVQVDTRLRLLAHLFQHQIHHRGQVHAMLAGTPLAPPQLDEFYCAGEASLRAADFAALGWTEAAIWGAGSDTTRA</sequence>